<organism evidence="2">
    <name type="scientific">Tanacetum cinerariifolium</name>
    <name type="common">Dalmatian daisy</name>
    <name type="synonym">Chrysanthemum cinerariifolium</name>
    <dbReference type="NCBI Taxonomy" id="118510"/>
    <lineage>
        <taxon>Eukaryota</taxon>
        <taxon>Viridiplantae</taxon>
        <taxon>Streptophyta</taxon>
        <taxon>Embryophyta</taxon>
        <taxon>Tracheophyta</taxon>
        <taxon>Spermatophyta</taxon>
        <taxon>Magnoliopsida</taxon>
        <taxon>eudicotyledons</taxon>
        <taxon>Gunneridae</taxon>
        <taxon>Pentapetalae</taxon>
        <taxon>asterids</taxon>
        <taxon>campanulids</taxon>
        <taxon>Asterales</taxon>
        <taxon>Asteraceae</taxon>
        <taxon>Asteroideae</taxon>
        <taxon>Anthemideae</taxon>
        <taxon>Anthemidinae</taxon>
        <taxon>Tanacetum</taxon>
    </lineage>
</organism>
<feature type="non-terminal residue" evidence="2">
    <location>
        <position position="1"/>
    </location>
</feature>
<gene>
    <name evidence="2" type="ORF">Tci_930318</name>
</gene>
<proteinExistence type="predicted"/>
<accession>A0A699XF75</accession>
<reference evidence="2" key="1">
    <citation type="journal article" date="2019" name="Sci. Rep.">
        <title>Draft genome of Tanacetum cinerariifolium, the natural source of mosquito coil.</title>
        <authorList>
            <person name="Yamashiro T."/>
            <person name="Shiraishi A."/>
            <person name="Satake H."/>
            <person name="Nakayama K."/>
        </authorList>
    </citation>
    <scope>NUCLEOTIDE SEQUENCE</scope>
</reference>
<evidence type="ECO:0000256" key="1">
    <source>
        <dbReference type="SAM" id="MobiDB-lite"/>
    </source>
</evidence>
<comment type="caution">
    <text evidence="2">The sequence shown here is derived from an EMBL/GenBank/DDBJ whole genome shotgun (WGS) entry which is preliminary data.</text>
</comment>
<dbReference type="AlphaFoldDB" id="A0A699XF75"/>
<feature type="non-terminal residue" evidence="2">
    <location>
        <position position="85"/>
    </location>
</feature>
<feature type="region of interest" description="Disordered" evidence="1">
    <location>
        <begin position="27"/>
        <end position="85"/>
    </location>
</feature>
<sequence length="85" mass="9248">HRVGHGGALRVRHLAHRWRPIPALPRVASRQTGRPLAVPGQKPATGQPQTIVPHGLDDQPVQSESRGALPVTAAAVHHGRQRHQR</sequence>
<evidence type="ECO:0000313" key="2">
    <source>
        <dbReference type="EMBL" id="GFD58349.1"/>
    </source>
</evidence>
<dbReference type="EMBL" id="BKCJ011851792">
    <property type="protein sequence ID" value="GFD58349.1"/>
    <property type="molecule type" value="Genomic_DNA"/>
</dbReference>
<protein>
    <submittedName>
        <fullName evidence="2">Uncharacterized protein</fullName>
    </submittedName>
</protein>
<name>A0A699XF75_TANCI</name>